<accession>A0A8S1HBD3</accession>
<dbReference type="InterPro" id="IPR036397">
    <property type="entry name" value="RNaseH_sf"/>
</dbReference>
<gene>
    <name evidence="3" type="ORF">CAUJ_LOCUS8683</name>
</gene>
<organism evidence="3 4">
    <name type="scientific">Caenorhabditis auriculariae</name>
    <dbReference type="NCBI Taxonomy" id="2777116"/>
    <lineage>
        <taxon>Eukaryota</taxon>
        <taxon>Metazoa</taxon>
        <taxon>Ecdysozoa</taxon>
        <taxon>Nematoda</taxon>
        <taxon>Chromadorea</taxon>
        <taxon>Rhabditida</taxon>
        <taxon>Rhabditina</taxon>
        <taxon>Rhabditomorpha</taxon>
        <taxon>Rhabditoidea</taxon>
        <taxon>Rhabditidae</taxon>
        <taxon>Peloderinae</taxon>
        <taxon>Caenorhabditis</taxon>
    </lineage>
</organism>
<dbReference type="GO" id="GO:0044774">
    <property type="term" value="P:mitotic DNA integrity checkpoint signaling"/>
    <property type="evidence" value="ECO:0007669"/>
    <property type="project" value="TreeGrafter"/>
</dbReference>
<dbReference type="InterPro" id="IPR052709">
    <property type="entry name" value="Transposase-MT_Hybrid"/>
</dbReference>
<dbReference type="EMBL" id="CAJGYM010000030">
    <property type="protein sequence ID" value="CAD6192764.1"/>
    <property type="molecule type" value="Genomic_DNA"/>
</dbReference>
<evidence type="ECO:0000256" key="1">
    <source>
        <dbReference type="SAM" id="MobiDB-lite"/>
    </source>
</evidence>
<comment type="caution">
    <text evidence="3">The sequence shown here is derived from an EMBL/GenBank/DDBJ whole genome shotgun (WGS) entry which is preliminary data.</text>
</comment>
<dbReference type="GO" id="GO:0042800">
    <property type="term" value="F:histone H3K4 methyltransferase activity"/>
    <property type="evidence" value="ECO:0007669"/>
    <property type="project" value="TreeGrafter"/>
</dbReference>
<name>A0A8S1HBD3_9PELO</name>
<reference evidence="3" key="1">
    <citation type="submission" date="2020-10" db="EMBL/GenBank/DDBJ databases">
        <authorList>
            <person name="Kikuchi T."/>
        </authorList>
    </citation>
    <scope>NUCLEOTIDE SEQUENCE</scope>
    <source>
        <strain evidence="3">NKZ352</strain>
    </source>
</reference>
<dbReference type="InterPro" id="IPR001888">
    <property type="entry name" value="Transposase_1"/>
</dbReference>
<dbReference type="GO" id="GO:0003690">
    <property type="term" value="F:double-stranded DNA binding"/>
    <property type="evidence" value="ECO:0007669"/>
    <property type="project" value="TreeGrafter"/>
</dbReference>
<dbReference type="PANTHER" id="PTHR46060">
    <property type="entry name" value="MARINER MOS1 TRANSPOSASE-LIKE PROTEIN"/>
    <property type="match status" value="1"/>
</dbReference>
<dbReference type="Pfam" id="PF01359">
    <property type="entry name" value="Transposase_1"/>
    <property type="match status" value="1"/>
</dbReference>
<dbReference type="Pfam" id="PF17906">
    <property type="entry name" value="HTH_48"/>
    <property type="match status" value="1"/>
</dbReference>
<dbReference type="InterPro" id="IPR041426">
    <property type="entry name" value="Mos1_HTH"/>
</dbReference>
<dbReference type="GO" id="GO:0005634">
    <property type="term" value="C:nucleus"/>
    <property type="evidence" value="ECO:0007669"/>
    <property type="project" value="TreeGrafter"/>
</dbReference>
<proteinExistence type="predicted"/>
<evidence type="ECO:0000313" key="4">
    <source>
        <dbReference type="Proteomes" id="UP000835052"/>
    </source>
</evidence>
<dbReference type="GO" id="GO:0003697">
    <property type="term" value="F:single-stranded DNA binding"/>
    <property type="evidence" value="ECO:0007669"/>
    <property type="project" value="TreeGrafter"/>
</dbReference>
<feature type="compositionally biased region" description="Basic and acidic residues" evidence="1">
    <location>
        <begin position="260"/>
        <end position="300"/>
    </location>
</feature>
<dbReference type="GO" id="GO:0006303">
    <property type="term" value="P:double-strand break repair via nonhomologous end joining"/>
    <property type="evidence" value="ECO:0007669"/>
    <property type="project" value="TreeGrafter"/>
</dbReference>
<dbReference type="GO" id="GO:0000793">
    <property type="term" value="C:condensed chromosome"/>
    <property type="evidence" value="ECO:0007669"/>
    <property type="project" value="TreeGrafter"/>
</dbReference>
<dbReference type="GO" id="GO:0046975">
    <property type="term" value="F:histone H3K36 methyltransferase activity"/>
    <property type="evidence" value="ECO:0007669"/>
    <property type="project" value="TreeGrafter"/>
</dbReference>
<sequence length="300" mass="33921">MDQGRIRMIVYYELLLDNGTGNATANICRACKEDAVSQQTARRWFNRFESGDTSRLAPAEDHALLLVGRQELLYFELLPQGRTVTASIYTDQLKKLAAAIREKRPRRASVHLLHNSARPHMGKETQQKLATLGWETVVYPPYSSELAPSDYHLLRPLKHRLAGRKFINYDNLKSDFADLIESQPPEFRAKGIGDLPNRCATVVNTCGVKRLHAHGHGDQYIHIRIGVPTHIKKDQKELMLAWAALEKPKSGTIKGLEASTTEKPKKKLESPPEVKKNKEAEKKEEPPMNQNDNEKKQASS</sequence>
<evidence type="ECO:0000313" key="3">
    <source>
        <dbReference type="EMBL" id="CAD6192764.1"/>
    </source>
</evidence>
<dbReference type="AlphaFoldDB" id="A0A8S1HBD3"/>
<dbReference type="GO" id="GO:0035861">
    <property type="term" value="C:site of double-strand break"/>
    <property type="evidence" value="ECO:0007669"/>
    <property type="project" value="TreeGrafter"/>
</dbReference>
<dbReference type="GO" id="GO:0015074">
    <property type="term" value="P:DNA integration"/>
    <property type="evidence" value="ECO:0007669"/>
    <property type="project" value="TreeGrafter"/>
</dbReference>
<dbReference type="GO" id="GO:0044547">
    <property type="term" value="F:DNA topoisomerase binding"/>
    <property type="evidence" value="ECO:0007669"/>
    <property type="project" value="TreeGrafter"/>
</dbReference>
<dbReference type="GO" id="GO:0031297">
    <property type="term" value="P:replication fork processing"/>
    <property type="evidence" value="ECO:0007669"/>
    <property type="project" value="TreeGrafter"/>
</dbReference>
<dbReference type="GO" id="GO:0000729">
    <property type="term" value="P:DNA double-strand break processing"/>
    <property type="evidence" value="ECO:0007669"/>
    <property type="project" value="TreeGrafter"/>
</dbReference>
<feature type="domain" description="Mos1 transposase HTH" evidence="2">
    <location>
        <begin position="6"/>
        <end position="52"/>
    </location>
</feature>
<dbReference type="GO" id="GO:0000014">
    <property type="term" value="F:single-stranded DNA endodeoxyribonuclease activity"/>
    <property type="evidence" value="ECO:0007669"/>
    <property type="project" value="TreeGrafter"/>
</dbReference>
<dbReference type="PANTHER" id="PTHR46060:SF1">
    <property type="entry name" value="MARINER MOS1 TRANSPOSASE-LIKE PROTEIN"/>
    <property type="match status" value="1"/>
</dbReference>
<protein>
    <recommendedName>
        <fullName evidence="2">Mos1 transposase HTH domain-containing protein</fullName>
    </recommendedName>
</protein>
<dbReference type="Gene3D" id="3.30.420.10">
    <property type="entry name" value="Ribonuclease H-like superfamily/Ribonuclease H"/>
    <property type="match status" value="1"/>
</dbReference>
<evidence type="ECO:0000259" key="2">
    <source>
        <dbReference type="Pfam" id="PF17906"/>
    </source>
</evidence>
<dbReference type="OrthoDB" id="5858215at2759"/>
<feature type="region of interest" description="Disordered" evidence="1">
    <location>
        <begin position="251"/>
        <end position="300"/>
    </location>
</feature>
<dbReference type="Proteomes" id="UP000835052">
    <property type="component" value="Unassembled WGS sequence"/>
</dbReference>
<keyword evidence="4" id="KW-1185">Reference proteome</keyword>